<name>A0A2A9F9G5_9PSEU</name>
<dbReference type="Proteomes" id="UP000243542">
    <property type="component" value="Unassembled WGS sequence"/>
</dbReference>
<accession>A0A2A9F9G5</accession>
<sequence length="103" mass="10733">MAGGHEVDTEALTKAAKALGEVPRTTLQQPLAAVRDVQIAKADFGEAHTGNFDSYHSGVLRLAGMADAYLKASDAFAQRLNSAGGKYQAGEDANARAVTRSGK</sequence>
<organism evidence="1 2">
    <name type="scientific">Amycolatopsis sulphurea</name>
    <dbReference type="NCBI Taxonomy" id="76022"/>
    <lineage>
        <taxon>Bacteria</taxon>
        <taxon>Bacillati</taxon>
        <taxon>Actinomycetota</taxon>
        <taxon>Actinomycetes</taxon>
        <taxon>Pseudonocardiales</taxon>
        <taxon>Pseudonocardiaceae</taxon>
        <taxon>Amycolatopsis</taxon>
    </lineage>
</organism>
<dbReference type="RefSeq" id="WP_098511549.1">
    <property type="nucleotide sequence ID" value="NZ_JBIAKZ010000026.1"/>
</dbReference>
<dbReference type="EMBL" id="PDJK01000002">
    <property type="protein sequence ID" value="PFG47593.1"/>
    <property type="molecule type" value="Genomic_DNA"/>
</dbReference>
<protein>
    <recommendedName>
        <fullName evidence="3">Excreted virulence factor EspC (Type VII ESX diderm)</fullName>
    </recommendedName>
</protein>
<evidence type="ECO:0008006" key="3">
    <source>
        <dbReference type="Google" id="ProtNLM"/>
    </source>
</evidence>
<dbReference type="AlphaFoldDB" id="A0A2A9F9G5"/>
<gene>
    <name evidence="1" type="ORF">ATK36_2639</name>
</gene>
<proteinExistence type="predicted"/>
<evidence type="ECO:0000313" key="2">
    <source>
        <dbReference type="Proteomes" id="UP000243542"/>
    </source>
</evidence>
<comment type="caution">
    <text evidence="1">The sequence shown here is derived from an EMBL/GenBank/DDBJ whole genome shotgun (WGS) entry which is preliminary data.</text>
</comment>
<evidence type="ECO:0000313" key="1">
    <source>
        <dbReference type="EMBL" id="PFG47593.1"/>
    </source>
</evidence>
<reference evidence="1 2" key="1">
    <citation type="submission" date="2017-10" db="EMBL/GenBank/DDBJ databases">
        <title>Sequencing the genomes of 1000 actinobacteria strains.</title>
        <authorList>
            <person name="Klenk H.-P."/>
        </authorList>
    </citation>
    <scope>NUCLEOTIDE SEQUENCE [LARGE SCALE GENOMIC DNA]</scope>
    <source>
        <strain evidence="1 2">DSM 46092</strain>
    </source>
</reference>
<keyword evidence="2" id="KW-1185">Reference proteome</keyword>